<evidence type="ECO:0000313" key="1">
    <source>
        <dbReference type="EMBL" id="GAG51134.1"/>
    </source>
</evidence>
<proteinExistence type="predicted"/>
<dbReference type="PROSITE" id="PS50005">
    <property type="entry name" value="TPR"/>
    <property type="match status" value="2"/>
</dbReference>
<dbReference type="AlphaFoldDB" id="X0Y5A7"/>
<feature type="non-terminal residue" evidence="1">
    <location>
        <position position="1"/>
    </location>
</feature>
<reference evidence="1" key="1">
    <citation type="journal article" date="2014" name="Front. Microbiol.">
        <title>High frequency of phylogenetically diverse reductive dehalogenase-homologous genes in deep subseafloor sedimentary metagenomes.</title>
        <authorList>
            <person name="Kawai M."/>
            <person name="Futagami T."/>
            <person name="Toyoda A."/>
            <person name="Takaki Y."/>
            <person name="Nishi S."/>
            <person name="Hori S."/>
            <person name="Arai W."/>
            <person name="Tsubouchi T."/>
            <person name="Morono Y."/>
            <person name="Uchiyama I."/>
            <person name="Ito T."/>
            <person name="Fujiyama A."/>
            <person name="Inagaki F."/>
            <person name="Takami H."/>
        </authorList>
    </citation>
    <scope>NUCLEOTIDE SEQUENCE</scope>
    <source>
        <strain evidence="1">Expedition CK06-06</strain>
    </source>
</reference>
<dbReference type="SUPFAM" id="SSF48452">
    <property type="entry name" value="TPR-like"/>
    <property type="match status" value="1"/>
</dbReference>
<organism evidence="1">
    <name type="scientific">marine sediment metagenome</name>
    <dbReference type="NCBI Taxonomy" id="412755"/>
    <lineage>
        <taxon>unclassified sequences</taxon>
        <taxon>metagenomes</taxon>
        <taxon>ecological metagenomes</taxon>
    </lineage>
</organism>
<name>X0Y5A7_9ZZZZ</name>
<protein>
    <submittedName>
        <fullName evidence="1">Uncharacterized protein</fullName>
    </submittedName>
</protein>
<dbReference type="Gene3D" id="1.25.40.10">
    <property type="entry name" value="Tetratricopeptide repeat domain"/>
    <property type="match status" value="1"/>
</dbReference>
<dbReference type="InterPro" id="IPR011990">
    <property type="entry name" value="TPR-like_helical_dom_sf"/>
</dbReference>
<comment type="caution">
    <text evidence="1">The sequence shown here is derived from an EMBL/GenBank/DDBJ whole genome shotgun (WGS) entry which is preliminary data.</text>
</comment>
<dbReference type="SMART" id="SM00028">
    <property type="entry name" value="TPR"/>
    <property type="match status" value="2"/>
</dbReference>
<gene>
    <name evidence="1" type="ORF">S01H1_82637</name>
</gene>
<accession>X0Y5A7</accession>
<dbReference type="Pfam" id="PF13424">
    <property type="entry name" value="TPR_12"/>
    <property type="match status" value="1"/>
</dbReference>
<dbReference type="EMBL" id="BARS01056046">
    <property type="protein sequence ID" value="GAG51134.1"/>
    <property type="molecule type" value="Genomic_DNA"/>
</dbReference>
<dbReference type="InterPro" id="IPR019734">
    <property type="entry name" value="TPR_rpt"/>
</dbReference>
<sequence>EYGKRLLRARRFDEAIPIFQEARRNPRHRLASLSNIGQCFFYKKWYADAVETFDQALELVESQESALAKELRYNLGRAYEADGNIEEALKSFRKVAQIDFNYLDVRKRVDELRNQQKSG</sequence>